<evidence type="ECO:0000256" key="1">
    <source>
        <dbReference type="ARBA" id="ARBA00022448"/>
    </source>
</evidence>
<name>A0ABN3GCC1_9ACTN</name>
<dbReference type="GO" id="GO:0005524">
    <property type="term" value="F:ATP binding"/>
    <property type="evidence" value="ECO:0007669"/>
    <property type="project" value="UniProtKB-KW"/>
</dbReference>
<dbReference type="PANTHER" id="PTHR42939:SF1">
    <property type="entry name" value="ABC TRANSPORTER ATP-BINDING PROTEIN ALBC-RELATED"/>
    <property type="match status" value="1"/>
</dbReference>
<dbReference type="RefSeq" id="WP_344613660.1">
    <property type="nucleotide sequence ID" value="NZ_BAAARV010000027.1"/>
</dbReference>
<keyword evidence="3 6" id="KW-0067">ATP-binding</keyword>
<dbReference type="InterPro" id="IPR003593">
    <property type="entry name" value="AAA+_ATPase"/>
</dbReference>
<keyword evidence="1" id="KW-0813">Transport</keyword>
<feature type="region of interest" description="Disordered" evidence="4">
    <location>
        <begin position="286"/>
        <end position="306"/>
    </location>
</feature>
<evidence type="ECO:0000256" key="4">
    <source>
        <dbReference type="SAM" id="MobiDB-lite"/>
    </source>
</evidence>
<dbReference type="Gene3D" id="3.40.50.300">
    <property type="entry name" value="P-loop containing nucleotide triphosphate hydrolases"/>
    <property type="match status" value="1"/>
</dbReference>
<sequence>MNAILQAHALGKRYGQRQALADCSLEIPPGHVVGLVGPNGAGKTTLLKIACGMLAPTTGRIEVLGEQPNGGTAQLARVGYVAQDTPTYGNLSVADHLKFGAKMNPGWDAKLAQARVEQLGLDPKQKVSKLSGGQRAQLALTVAVAKRPELLILDEPVASLDPLARRDFLRYLMESVAEHDTNVLLSSHLVSDLERVCDYLVVLVSSRVQLAGETEDLLAQHHRIVCTRRQESDLPAGLEVVWAKHTDRQSTFVVRSERELPAGDWSAEHLELEDLVLAYMERAVDTGRGGAGPGGRTTMQPTGEAR</sequence>
<evidence type="ECO:0000256" key="3">
    <source>
        <dbReference type="ARBA" id="ARBA00022840"/>
    </source>
</evidence>
<dbReference type="CDD" id="cd03230">
    <property type="entry name" value="ABC_DR_subfamily_A"/>
    <property type="match status" value="1"/>
</dbReference>
<dbReference type="InterPro" id="IPR051782">
    <property type="entry name" value="ABC_Transporter_VariousFunc"/>
</dbReference>
<feature type="domain" description="ABC transporter" evidence="5">
    <location>
        <begin position="5"/>
        <end position="230"/>
    </location>
</feature>
<accession>A0ABN3GCC1</accession>
<dbReference type="SUPFAM" id="SSF52540">
    <property type="entry name" value="P-loop containing nucleoside triphosphate hydrolases"/>
    <property type="match status" value="1"/>
</dbReference>
<proteinExistence type="predicted"/>
<dbReference type="EMBL" id="BAAARV010000027">
    <property type="protein sequence ID" value="GAA2348544.1"/>
    <property type="molecule type" value="Genomic_DNA"/>
</dbReference>
<comment type="caution">
    <text evidence="6">The sequence shown here is derived from an EMBL/GenBank/DDBJ whole genome shotgun (WGS) entry which is preliminary data.</text>
</comment>
<keyword evidence="7" id="KW-1185">Reference proteome</keyword>
<evidence type="ECO:0000259" key="5">
    <source>
        <dbReference type="PROSITE" id="PS50893"/>
    </source>
</evidence>
<organism evidence="6 7">
    <name type="scientific">Dactylosporangium salmoneum</name>
    <dbReference type="NCBI Taxonomy" id="53361"/>
    <lineage>
        <taxon>Bacteria</taxon>
        <taxon>Bacillati</taxon>
        <taxon>Actinomycetota</taxon>
        <taxon>Actinomycetes</taxon>
        <taxon>Micromonosporales</taxon>
        <taxon>Micromonosporaceae</taxon>
        <taxon>Dactylosporangium</taxon>
    </lineage>
</organism>
<dbReference type="InterPro" id="IPR003439">
    <property type="entry name" value="ABC_transporter-like_ATP-bd"/>
</dbReference>
<evidence type="ECO:0000256" key="2">
    <source>
        <dbReference type="ARBA" id="ARBA00022741"/>
    </source>
</evidence>
<gene>
    <name evidence="6" type="ORF">GCM10010170_037070</name>
</gene>
<evidence type="ECO:0000313" key="7">
    <source>
        <dbReference type="Proteomes" id="UP001501444"/>
    </source>
</evidence>
<dbReference type="PANTHER" id="PTHR42939">
    <property type="entry name" value="ABC TRANSPORTER ATP-BINDING PROTEIN ALBC-RELATED"/>
    <property type="match status" value="1"/>
</dbReference>
<dbReference type="InterPro" id="IPR027417">
    <property type="entry name" value="P-loop_NTPase"/>
</dbReference>
<reference evidence="6 7" key="1">
    <citation type="journal article" date="2019" name="Int. J. Syst. Evol. Microbiol.">
        <title>The Global Catalogue of Microorganisms (GCM) 10K type strain sequencing project: providing services to taxonomists for standard genome sequencing and annotation.</title>
        <authorList>
            <consortium name="The Broad Institute Genomics Platform"/>
            <consortium name="The Broad Institute Genome Sequencing Center for Infectious Disease"/>
            <person name="Wu L."/>
            <person name="Ma J."/>
        </authorList>
    </citation>
    <scope>NUCLEOTIDE SEQUENCE [LARGE SCALE GENOMIC DNA]</scope>
    <source>
        <strain evidence="6 7">JCM 3272</strain>
    </source>
</reference>
<dbReference type="Proteomes" id="UP001501444">
    <property type="component" value="Unassembled WGS sequence"/>
</dbReference>
<dbReference type="PROSITE" id="PS50893">
    <property type="entry name" value="ABC_TRANSPORTER_2"/>
    <property type="match status" value="1"/>
</dbReference>
<dbReference type="SMART" id="SM00382">
    <property type="entry name" value="AAA"/>
    <property type="match status" value="1"/>
</dbReference>
<keyword evidence="2" id="KW-0547">Nucleotide-binding</keyword>
<protein>
    <submittedName>
        <fullName evidence="6">ABC transporter ATP-binding protein</fullName>
    </submittedName>
</protein>
<evidence type="ECO:0000313" key="6">
    <source>
        <dbReference type="EMBL" id="GAA2348544.1"/>
    </source>
</evidence>
<dbReference type="Pfam" id="PF00005">
    <property type="entry name" value="ABC_tran"/>
    <property type="match status" value="1"/>
</dbReference>